<protein>
    <submittedName>
        <fullName evidence="1">Uncharacterized protein</fullName>
    </submittedName>
</protein>
<evidence type="ECO:0000313" key="2">
    <source>
        <dbReference type="Proteomes" id="UP000235388"/>
    </source>
</evidence>
<gene>
    <name evidence="1" type="ORF">PCANC_03933</name>
</gene>
<proteinExistence type="predicted"/>
<reference evidence="1 2" key="1">
    <citation type="submission" date="2017-11" db="EMBL/GenBank/DDBJ databases">
        <title>De novo assembly and phasing of dikaryotic genomes from two isolates of Puccinia coronata f. sp. avenae, the causal agent of oat crown rust.</title>
        <authorList>
            <person name="Miller M.E."/>
            <person name="Zhang Y."/>
            <person name="Omidvar V."/>
            <person name="Sperschneider J."/>
            <person name="Schwessinger B."/>
            <person name="Raley C."/>
            <person name="Palmer J.M."/>
            <person name="Garnica D."/>
            <person name="Upadhyaya N."/>
            <person name="Rathjen J."/>
            <person name="Taylor J.M."/>
            <person name="Park R.F."/>
            <person name="Dodds P.N."/>
            <person name="Hirsch C.D."/>
            <person name="Kianian S.F."/>
            <person name="Figueroa M."/>
        </authorList>
    </citation>
    <scope>NUCLEOTIDE SEQUENCE [LARGE SCALE GENOMIC DNA]</scope>
    <source>
        <strain evidence="1">12NC29</strain>
    </source>
</reference>
<dbReference type="AlphaFoldDB" id="A0A2N5W1A5"/>
<keyword evidence="2" id="KW-1185">Reference proteome</keyword>
<dbReference type="EMBL" id="PGCJ01000025">
    <property type="protein sequence ID" value="PLW56053.1"/>
    <property type="molecule type" value="Genomic_DNA"/>
</dbReference>
<sequence length="80" mass="8883">MSLLPTEPFPTCYPRLASLFISPVKETCINRPLSSSRTKLTNSKRSTTGLLRLEHDIQSPFSYYKLPLNAEGSSESLPPA</sequence>
<name>A0A2N5W1A5_9BASI</name>
<comment type="caution">
    <text evidence="1">The sequence shown here is derived from an EMBL/GenBank/DDBJ whole genome shotgun (WGS) entry which is preliminary data.</text>
</comment>
<accession>A0A2N5W1A5</accession>
<evidence type="ECO:0000313" key="1">
    <source>
        <dbReference type="EMBL" id="PLW56053.1"/>
    </source>
</evidence>
<organism evidence="1 2">
    <name type="scientific">Puccinia coronata f. sp. avenae</name>
    <dbReference type="NCBI Taxonomy" id="200324"/>
    <lineage>
        <taxon>Eukaryota</taxon>
        <taxon>Fungi</taxon>
        <taxon>Dikarya</taxon>
        <taxon>Basidiomycota</taxon>
        <taxon>Pucciniomycotina</taxon>
        <taxon>Pucciniomycetes</taxon>
        <taxon>Pucciniales</taxon>
        <taxon>Pucciniaceae</taxon>
        <taxon>Puccinia</taxon>
    </lineage>
</organism>
<dbReference type="Proteomes" id="UP000235388">
    <property type="component" value="Unassembled WGS sequence"/>
</dbReference>